<reference evidence="2 3" key="1">
    <citation type="submission" date="2018-02" db="EMBL/GenBank/DDBJ databases">
        <title>The genomes of Aspergillus section Nigri reveals drivers in fungal speciation.</title>
        <authorList>
            <consortium name="DOE Joint Genome Institute"/>
            <person name="Vesth T.C."/>
            <person name="Nybo J."/>
            <person name="Theobald S."/>
            <person name="Brandl J."/>
            <person name="Frisvad J.C."/>
            <person name="Nielsen K.F."/>
            <person name="Lyhne E.K."/>
            <person name="Kogle M.E."/>
            <person name="Kuo A."/>
            <person name="Riley R."/>
            <person name="Clum A."/>
            <person name="Nolan M."/>
            <person name="Lipzen A."/>
            <person name="Salamov A."/>
            <person name="Henrissat B."/>
            <person name="Wiebenga A."/>
            <person name="De vries R.P."/>
            <person name="Grigoriev I.V."/>
            <person name="Mortensen U.H."/>
            <person name="Andersen M.R."/>
            <person name="Baker S.E."/>
        </authorList>
    </citation>
    <scope>NUCLEOTIDE SEQUENCE [LARGE SCALE GENOMIC DNA]</scope>
    <source>
        <strain evidence="2 3">CBS 121057</strain>
    </source>
</reference>
<organism evidence="2 3">
    <name type="scientific">Aspergillus sclerotiicarbonarius (strain CBS 121057 / IBT 28362)</name>
    <dbReference type="NCBI Taxonomy" id="1448318"/>
    <lineage>
        <taxon>Eukaryota</taxon>
        <taxon>Fungi</taxon>
        <taxon>Dikarya</taxon>
        <taxon>Ascomycota</taxon>
        <taxon>Pezizomycotina</taxon>
        <taxon>Eurotiomycetes</taxon>
        <taxon>Eurotiomycetidae</taxon>
        <taxon>Eurotiales</taxon>
        <taxon>Aspergillaceae</taxon>
        <taxon>Aspergillus</taxon>
        <taxon>Aspergillus subgen. Circumdati</taxon>
    </lineage>
</organism>
<evidence type="ECO:0000313" key="3">
    <source>
        <dbReference type="Proteomes" id="UP000248423"/>
    </source>
</evidence>
<keyword evidence="1" id="KW-0812">Transmembrane</keyword>
<evidence type="ECO:0000256" key="1">
    <source>
        <dbReference type="SAM" id="Phobius"/>
    </source>
</evidence>
<keyword evidence="3" id="KW-1185">Reference proteome</keyword>
<dbReference type="AlphaFoldDB" id="A0A319E1V6"/>
<dbReference type="VEuPathDB" id="FungiDB:BO78DRAFT_194265"/>
<accession>A0A319E1V6</accession>
<name>A0A319E1V6_ASPSB</name>
<sequence length="77" mass="8350">MPRNASAWARLNPTNHFLLFSQGMCCQAAGCLWVMSLIVMRWTPHGLAGTALHDSALVPDSGSRPLTGWLLSSGRVK</sequence>
<feature type="transmembrane region" description="Helical" evidence="1">
    <location>
        <begin position="20"/>
        <end position="40"/>
    </location>
</feature>
<dbReference type="Proteomes" id="UP000248423">
    <property type="component" value="Unassembled WGS sequence"/>
</dbReference>
<protein>
    <submittedName>
        <fullName evidence="2">Uncharacterized protein</fullName>
    </submittedName>
</protein>
<gene>
    <name evidence="2" type="ORF">BO78DRAFT_194265</name>
</gene>
<evidence type="ECO:0000313" key="2">
    <source>
        <dbReference type="EMBL" id="PYI03440.1"/>
    </source>
</evidence>
<keyword evidence="1" id="KW-0472">Membrane</keyword>
<dbReference type="EMBL" id="KZ826380">
    <property type="protein sequence ID" value="PYI03440.1"/>
    <property type="molecule type" value="Genomic_DNA"/>
</dbReference>
<proteinExistence type="predicted"/>
<keyword evidence="1" id="KW-1133">Transmembrane helix</keyword>